<evidence type="ECO:0000313" key="5">
    <source>
        <dbReference type="EMBL" id="TCK57669.1"/>
    </source>
</evidence>
<dbReference type="GO" id="GO:0097163">
    <property type="term" value="F:sulfur carrier activity"/>
    <property type="evidence" value="ECO:0007669"/>
    <property type="project" value="TreeGrafter"/>
</dbReference>
<dbReference type="GO" id="GO:0016783">
    <property type="term" value="F:sulfurtransferase activity"/>
    <property type="evidence" value="ECO:0007669"/>
    <property type="project" value="InterPro"/>
</dbReference>
<dbReference type="AlphaFoldDB" id="A0A4R1K3V8"/>
<comment type="caution">
    <text evidence="5">The sequence shown here is derived from an EMBL/GenBank/DDBJ whole genome shotgun (WGS) entry which is preliminary data.</text>
</comment>
<dbReference type="GO" id="GO:0002143">
    <property type="term" value="P:tRNA wobble position uridine thiolation"/>
    <property type="evidence" value="ECO:0007669"/>
    <property type="project" value="TreeGrafter"/>
</dbReference>
<evidence type="ECO:0000256" key="1">
    <source>
        <dbReference type="ARBA" id="ARBA00004496"/>
    </source>
</evidence>
<dbReference type="Gene3D" id="3.40.1260.10">
    <property type="entry name" value="DsrEFH-like"/>
    <property type="match status" value="1"/>
</dbReference>
<keyword evidence="4" id="KW-0808">Transferase</keyword>
<dbReference type="Pfam" id="PF02635">
    <property type="entry name" value="DsrE"/>
    <property type="match status" value="1"/>
</dbReference>
<dbReference type="InterPro" id="IPR003787">
    <property type="entry name" value="Sulphur_relay_DsrE/F-like"/>
</dbReference>
<dbReference type="EMBL" id="SMGD01000012">
    <property type="protein sequence ID" value="TCK57669.1"/>
    <property type="molecule type" value="Genomic_DNA"/>
</dbReference>
<dbReference type="InterPro" id="IPR027396">
    <property type="entry name" value="DsrEFH-like"/>
</dbReference>
<dbReference type="PANTHER" id="PTHR34874:SF3">
    <property type="entry name" value="SULFURTRANSFERASE TUSD"/>
    <property type="match status" value="1"/>
</dbReference>
<evidence type="ECO:0000313" key="6">
    <source>
        <dbReference type="Proteomes" id="UP000295565"/>
    </source>
</evidence>
<dbReference type="GO" id="GO:1990228">
    <property type="term" value="C:sulfurtransferase complex"/>
    <property type="evidence" value="ECO:0007669"/>
    <property type="project" value="TreeGrafter"/>
</dbReference>
<evidence type="ECO:0000256" key="2">
    <source>
        <dbReference type="ARBA" id="ARBA00007067"/>
    </source>
</evidence>
<dbReference type="PANTHER" id="PTHR34874">
    <property type="entry name" value="PROTEIN YCHN"/>
    <property type="match status" value="1"/>
</dbReference>
<evidence type="ECO:0000256" key="4">
    <source>
        <dbReference type="ARBA" id="ARBA00022679"/>
    </source>
</evidence>
<dbReference type="SUPFAM" id="SSF75169">
    <property type="entry name" value="DsrEFH-like"/>
    <property type="match status" value="1"/>
</dbReference>
<dbReference type="InterPro" id="IPR017463">
    <property type="entry name" value="Sulphur_relay_TusD/DsrE"/>
</dbReference>
<keyword evidence="6" id="KW-1185">Reference proteome</keyword>
<organism evidence="5 6">
    <name type="scientific">Celerinatantimonas diazotrophica</name>
    <dbReference type="NCBI Taxonomy" id="412034"/>
    <lineage>
        <taxon>Bacteria</taxon>
        <taxon>Pseudomonadati</taxon>
        <taxon>Pseudomonadota</taxon>
        <taxon>Gammaproteobacteria</taxon>
        <taxon>Celerinatantimonadaceae</taxon>
        <taxon>Celerinatantimonas</taxon>
    </lineage>
</organism>
<gene>
    <name evidence="5" type="ORF">EV690_1363</name>
</gene>
<sequence>MPLTYTLLVTSAAYGRQGGTTALRFARALVEQGHILKSVFFYLEGTSNANCFLSPASDEHHLYQSWCELCQQTQCQLLVCVGAAARRGYIDHCQAKNSMFNLREPFQVSGLAEMTIAMQQADRVMQL</sequence>
<comment type="similarity">
    <text evidence="2">Belongs to the DsrE/TusD family.</text>
</comment>
<dbReference type="NCBIfam" id="TIGR03012">
    <property type="entry name" value="sulf_tusD_dsrE"/>
    <property type="match status" value="1"/>
</dbReference>
<accession>A0A4R1K3V8</accession>
<comment type="subcellular location">
    <subcellularLocation>
        <location evidence="1">Cytoplasm</location>
    </subcellularLocation>
</comment>
<evidence type="ECO:0000256" key="3">
    <source>
        <dbReference type="ARBA" id="ARBA00022490"/>
    </source>
</evidence>
<name>A0A4R1K3V8_9GAMM</name>
<reference evidence="5 6" key="1">
    <citation type="submission" date="2019-03" db="EMBL/GenBank/DDBJ databases">
        <title>Genomic Encyclopedia of Type Strains, Phase IV (KMG-IV): sequencing the most valuable type-strain genomes for metagenomic binning, comparative biology and taxonomic classification.</title>
        <authorList>
            <person name="Goeker M."/>
        </authorList>
    </citation>
    <scope>NUCLEOTIDE SEQUENCE [LARGE SCALE GENOMIC DNA]</scope>
    <source>
        <strain evidence="5 6">DSM 18577</strain>
    </source>
</reference>
<dbReference type="NCBIfam" id="NF001237">
    <property type="entry name" value="PRK00207.1"/>
    <property type="match status" value="1"/>
</dbReference>
<keyword evidence="3" id="KW-0963">Cytoplasm</keyword>
<protein>
    <submittedName>
        <fullName evidence="5">tRNA 2-thiouridine synthesizing protein D</fullName>
    </submittedName>
</protein>
<proteinExistence type="inferred from homology"/>
<dbReference type="Proteomes" id="UP000295565">
    <property type="component" value="Unassembled WGS sequence"/>
</dbReference>